<dbReference type="AlphaFoldDB" id="A0A0A8XV80"/>
<reference evidence="1" key="1">
    <citation type="submission" date="2014-09" db="EMBL/GenBank/DDBJ databases">
        <authorList>
            <person name="Magalhaes I.L.F."/>
            <person name="Oliveira U."/>
            <person name="Santos F.R."/>
            <person name="Vidigal T.H.D.A."/>
            <person name="Brescovit A.D."/>
            <person name="Santos A.J."/>
        </authorList>
    </citation>
    <scope>NUCLEOTIDE SEQUENCE</scope>
    <source>
        <tissue evidence="1">Shoot tissue taken approximately 20 cm above the soil surface</tissue>
    </source>
</reference>
<name>A0A0A8XV80_ARUDO</name>
<dbReference type="EMBL" id="GBRH01281262">
    <property type="protein sequence ID" value="JAD16633.1"/>
    <property type="molecule type" value="Transcribed_RNA"/>
</dbReference>
<accession>A0A0A8XV80</accession>
<organism evidence="1">
    <name type="scientific">Arundo donax</name>
    <name type="common">Giant reed</name>
    <name type="synonym">Donax arundinaceus</name>
    <dbReference type="NCBI Taxonomy" id="35708"/>
    <lineage>
        <taxon>Eukaryota</taxon>
        <taxon>Viridiplantae</taxon>
        <taxon>Streptophyta</taxon>
        <taxon>Embryophyta</taxon>
        <taxon>Tracheophyta</taxon>
        <taxon>Spermatophyta</taxon>
        <taxon>Magnoliopsida</taxon>
        <taxon>Liliopsida</taxon>
        <taxon>Poales</taxon>
        <taxon>Poaceae</taxon>
        <taxon>PACMAD clade</taxon>
        <taxon>Arundinoideae</taxon>
        <taxon>Arundineae</taxon>
        <taxon>Arundo</taxon>
    </lineage>
</organism>
<reference evidence="1" key="2">
    <citation type="journal article" date="2015" name="Data Brief">
        <title>Shoot transcriptome of the giant reed, Arundo donax.</title>
        <authorList>
            <person name="Barrero R.A."/>
            <person name="Guerrero F.D."/>
            <person name="Moolhuijzen P."/>
            <person name="Goolsby J.A."/>
            <person name="Tidwell J."/>
            <person name="Bellgard S.E."/>
            <person name="Bellgard M.I."/>
        </authorList>
    </citation>
    <scope>NUCLEOTIDE SEQUENCE</scope>
    <source>
        <tissue evidence="1">Shoot tissue taken approximately 20 cm above the soil surface</tissue>
    </source>
</reference>
<proteinExistence type="predicted"/>
<protein>
    <submittedName>
        <fullName evidence="1">Uncharacterized protein</fullName>
    </submittedName>
</protein>
<evidence type="ECO:0000313" key="1">
    <source>
        <dbReference type="EMBL" id="JAD16633.1"/>
    </source>
</evidence>
<sequence length="34" mass="4249">MMEFGVGAFVILRLSCYLYWNRHIHRHKRVHLQH</sequence>